<sequence>MSLLVEAGLRRLIGIKGPLAGIKTTRKGDFPSLIDLAPAVWNLQYLQSLTAHAKVIPVIAQGIARLSNSRSSVLREKAARLRDSQAREGTLANQRGGSNGVEQEVTSRLWTLCQTNIYAEPIAKSNTRRFQDLTQKRSQLAGESSAAELYESDYFETLGSQDGYVDHSTGLNHYREHQSFLDYPEYESEGPELIGSVDLEPYYGMEEQSVVEFAPGELYLLERYADLPERFPGQRIAMGHGPFDTSLEVNIPSHRDIEDGLDVFGLSAVHHNVDSLLDEDVALPATLADGTDGSLESEGDYYYVDEQGNCFHIDDTSFADEGSSWDRRPSASEPIQNYSAVLSYEQ</sequence>
<dbReference type="EMBL" id="JAULSU010000002">
    <property type="protein sequence ID" value="KAK0626225.1"/>
    <property type="molecule type" value="Genomic_DNA"/>
</dbReference>
<protein>
    <submittedName>
        <fullName evidence="1">Uncharacterized protein</fullName>
    </submittedName>
</protein>
<evidence type="ECO:0000313" key="1">
    <source>
        <dbReference type="EMBL" id="KAK0626225.1"/>
    </source>
</evidence>
<reference evidence="1" key="1">
    <citation type="submission" date="2023-06" db="EMBL/GenBank/DDBJ databases">
        <title>Genome-scale phylogeny and comparative genomics of the fungal order Sordariales.</title>
        <authorList>
            <consortium name="Lawrence Berkeley National Laboratory"/>
            <person name="Hensen N."/>
            <person name="Bonometti L."/>
            <person name="Westerberg I."/>
            <person name="Brannstrom I.O."/>
            <person name="Guillou S."/>
            <person name="Cros-Aarteil S."/>
            <person name="Calhoun S."/>
            <person name="Haridas S."/>
            <person name="Kuo A."/>
            <person name="Mondo S."/>
            <person name="Pangilinan J."/>
            <person name="Riley R."/>
            <person name="Labutti K."/>
            <person name="Andreopoulos B."/>
            <person name="Lipzen A."/>
            <person name="Chen C."/>
            <person name="Yanf M."/>
            <person name="Daum C."/>
            <person name="Ng V."/>
            <person name="Clum A."/>
            <person name="Steindorff A."/>
            <person name="Ohm R."/>
            <person name="Martin F."/>
            <person name="Silar P."/>
            <person name="Natvig D."/>
            <person name="Lalanne C."/>
            <person name="Gautier V."/>
            <person name="Ament-Velasquez S.L."/>
            <person name="Kruys A."/>
            <person name="Hutchinson M.I."/>
            <person name="Powell A.J."/>
            <person name="Barry K."/>
            <person name="Miller A.N."/>
            <person name="Grigoriev I.V."/>
            <person name="Debuchy R."/>
            <person name="Gladieux P."/>
            <person name="Thoren M.H."/>
            <person name="Johannesson H."/>
        </authorList>
    </citation>
    <scope>NUCLEOTIDE SEQUENCE</scope>
    <source>
        <strain evidence="1">CBS 606.72</strain>
    </source>
</reference>
<comment type="caution">
    <text evidence="1">The sequence shown here is derived from an EMBL/GenBank/DDBJ whole genome shotgun (WGS) entry which is preliminary data.</text>
</comment>
<proteinExistence type="predicted"/>
<evidence type="ECO:0000313" key="2">
    <source>
        <dbReference type="Proteomes" id="UP001175000"/>
    </source>
</evidence>
<gene>
    <name evidence="1" type="ORF">B0T14DRAFT_562155</name>
</gene>
<accession>A0AA40C5Y7</accession>
<organism evidence="1 2">
    <name type="scientific">Immersiella caudata</name>
    <dbReference type="NCBI Taxonomy" id="314043"/>
    <lineage>
        <taxon>Eukaryota</taxon>
        <taxon>Fungi</taxon>
        <taxon>Dikarya</taxon>
        <taxon>Ascomycota</taxon>
        <taxon>Pezizomycotina</taxon>
        <taxon>Sordariomycetes</taxon>
        <taxon>Sordariomycetidae</taxon>
        <taxon>Sordariales</taxon>
        <taxon>Lasiosphaeriaceae</taxon>
        <taxon>Immersiella</taxon>
    </lineage>
</organism>
<dbReference type="Proteomes" id="UP001175000">
    <property type="component" value="Unassembled WGS sequence"/>
</dbReference>
<dbReference type="AlphaFoldDB" id="A0AA40C5Y7"/>
<keyword evidence="2" id="KW-1185">Reference proteome</keyword>
<name>A0AA40C5Y7_9PEZI</name>